<dbReference type="EMBL" id="JAVIGA010000005">
    <property type="protein sequence ID" value="MDQ9126147.1"/>
    <property type="molecule type" value="Genomic_DNA"/>
</dbReference>
<evidence type="ECO:0000313" key="1">
    <source>
        <dbReference type="EMBL" id="MDQ9126147.1"/>
    </source>
</evidence>
<reference evidence="1" key="1">
    <citation type="submission" date="2023-08" db="EMBL/GenBank/DDBJ databases">
        <title>The Comparative Genomic Analysis of Yersiniaceae from Polar Regions.</title>
        <authorList>
            <person name="Goncharov A."/>
            <person name="Aslanov B."/>
            <person name="Kolodzhieva V."/>
            <person name="Azarov D."/>
            <person name="Mochov A."/>
            <person name="Lebedeva E."/>
        </authorList>
    </citation>
    <scope>NUCLEOTIDE SEQUENCE</scope>
    <source>
        <strain evidence="1">Vf</strain>
    </source>
</reference>
<dbReference type="RefSeq" id="WP_309046921.1">
    <property type="nucleotide sequence ID" value="NZ_JAVIGA010000005.1"/>
</dbReference>
<dbReference type="Proteomes" id="UP001224622">
    <property type="component" value="Unassembled WGS sequence"/>
</dbReference>
<protein>
    <submittedName>
        <fullName evidence="1">Uncharacterized protein</fullName>
    </submittedName>
</protein>
<gene>
    <name evidence="1" type="ORF">RDT67_06850</name>
</gene>
<sequence>MDARVAGSLLRALEAKATELGVRLFVGRDLPTADFAGLPHMERLYA</sequence>
<dbReference type="AlphaFoldDB" id="A0AAJ1YAQ4"/>
<evidence type="ECO:0000313" key="2">
    <source>
        <dbReference type="Proteomes" id="UP001224622"/>
    </source>
</evidence>
<name>A0AAJ1YAQ4_SERFO</name>
<comment type="caution">
    <text evidence="1">The sequence shown here is derived from an EMBL/GenBank/DDBJ whole genome shotgun (WGS) entry which is preliminary data.</text>
</comment>
<organism evidence="1 2">
    <name type="scientific">Serratia fonticola</name>
    <dbReference type="NCBI Taxonomy" id="47917"/>
    <lineage>
        <taxon>Bacteria</taxon>
        <taxon>Pseudomonadati</taxon>
        <taxon>Pseudomonadota</taxon>
        <taxon>Gammaproteobacteria</taxon>
        <taxon>Enterobacterales</taxon>
        <taxon>Yersiniaceae</taxon>
        <taxon>Serratia</taxon>
    </lineage>
</organism>
<proteinExistence type="predicted"/>
<accession>A0AAJ1YAQ4</accession>